<dbReference type="PROSITE" id="PS50893">
    <property type="entry name" value="ABC_TRANSPORTER_2"/>
    <property type="match status" value="1"/>
</dbReference>
<evidence type="ECO:0000259" key="6">
    <source>
        <dbReference type="PROSITE" id="PS50893"/>
    </source>
</evidence>
<gene>
    <name evidence="7" type="ORF">ATO9_19595</name>
</gene>
<name>A0A0A0EDB7_9RHOB</name>
<proteinExistence type="inferred from homology"/>
<dbReference type="InterPro" id="IPR003593">
    <property type="entry name" value="AAA+_ATPase"/>
</dbReference>
<dbReference type="eggNOG" id="COG0410">
    <property type="taxonomic scope" value="Bacteria"/>
</dbReference>
<comment type="caution">
    <text evidence="7">The sequence shown here is derived from an EMBL/GenBank/DDBJ whole genome shotgun (WGS) entry which is preliminary data.</text>
</comment>
<evidence type="ECO:0000256" key="4">
    <source>
        <dbReference type="ARBA" id="ARBA00022840"/>
    </source>
</evidence>
<keyword evidence="4" id="KW-0067">ATP-binding</keyword>
<comment type="similarity">
    <text evidence="1">Belongs to the ABC transporter superfamily.</text>
</comment>
<evidence type="ECO:0000256" key="5">
    <source>
        <dbReference type="ARBA" id="ARBA00022970"/>
    </source>
</evidence>
<dbReference type="SMART" id="SM00382">
    <property type="entry name" value="AAA"/>
    <property type="match status" value="1"/>
</dbReference>
<dbReference type="Proteomes" id="UP000030004">
    <property type="component" value="Unassembled WGS sequence"/>
</dbReference>
<dbReference type="PANTHER" id="PTHR43820">
    <property type="entry name" value="HIGH-AFFINITY BRANCHED-CHAIN AMINO ACID TRANSPORT ATP-BINDING PROTEIN LIVF"/>
    <property type="match status" value="1"/>
</dbReference>
<dbReference type="InterPro" id="IPR027417">
    <property type="entry name" value="P-loop_NTPase"/>
</dbReference>
<evidence type="ECO:0000256" key="1">
    <source>
        <dbReference type="ARBA" id="ARBA00005417"/>
    </source>
</evidence>
<evidence type="ECO:0000313" key="8">
    <source>
        <dbReference type="Proteomes" id="UP000030004"/>
    </source>
</evidence>
<dbReference type="EMBL" id="AQQX01000013">
    <property type="protein sequence ID" value="KGM47212.1"/>
    <property type="molecule type" value="Genomic_DNA"/>
</dbReference>
<dbReference type="GO" id="GO:0015658">
    <property type="term" value="F:branched-chain amino acid transmembrane transporter activity"/>
    <property type="evidence" value="ECO:0007669"/>
    <property type="project" value="TreeGrafter"/>
</dbReference>
<dbReference type="InterPro" id="IPR003439">
    <property type="entry name" value="ABC_transporter-like_ATP-bd"/>
</dbReference>
<dbReference type="RefSeq" id="WP_043753256.1">
    <property type="nucleotide sequence ID" value="NZ_AQQX01000013.1"/>
</dbReference>
<dbReference type="Gene3D" id="3.40.50.300">
    <property type="entry name" value="P-loop containing nucleotide triphosphate hydrolases"/>
    <property type="match status" value="1"/>
</dbReference>
<dbReference type="GO" id="GO:0015807">
    <property type="term" value="P:L-amino acid transport"/>
    <property type="evidence" value="ECO:0007669"/>
    <property type="project" value="TreeGrafter"/>
</dbReference>
<feature type="domain" description="ABC transporter" evidence="6">
    <location>
        <begin position="2"/>
        <end position="234"/>
    </location>
</feature>
<evidence type="ECO:0000313" key="7">
    <source>
        <dbReference type="EMBL" id="KGM47212.1"/>
    </source>
</evidence>
<keyword evidence="2" id="KW-0813">Transport</keyword>
<evidence type="ECO:0000256" key="3">
    <source>
        <dbReference type="ARBA" id="ARBA00022741"/>
    </source>
</evidence>
<dbReference type="STRING" id="1461694.ATO9_19595"/>
<dbReference type="GO" id="GO:0016887">
    <property type="term" value="F:ATP hydrolysis activity"/>
    <property type="evidence" value="ECO:0007669"/>
    <property type="project" value="InterPro"/>
</dbReference>
<protein>
    <recommendedName>
        <fullName evidence="6">ABC transporter domain-containing protein</fullName>
    </recommendedName>
</protein>
<accession>A0A0A0EDB7</accession>
<dbReference type="AlphaFoldDB" id="A0A0A0EDB7"/>
<keyword evidence="8" id="KW-1185">Reference proteome</keyword>
<dbReference type="PANTHER" id="PTHR43820:SF4">
    <property type="entry name" value="HIGH-AFFINITY BRANCHED-CHAIN AMINO ACID TRANSPORT ATP-BINDING PROTEIN LIVF"/>
    <property type="match status" value="1"/>
</dbReference>
<evidence type="ECO:0000256" key="2">
    <source>
        <dbReference type="ARBA" id="ARBA00022448"/>
    </source>
</evidence>
<keyword evidence="5" id="KW-0029">Amino-acid transport</keyword>
<sequence length="234" mass="25075">MLSVSGLRASYGPVQVLFDVDFQVAKGSVTTLIGANGAGKTTIMKSLAGLVAPTDGEIRFEGRDITQVPSHDRVNSGLCLIPEGRLVFPGMSVEQNLRLGAIAPAARAGHNQMLAEVFDRFPRLRERRSQLAGLMSGGEQQMLALGRGLMARPHLILMDEPTLGLAPVMVKQVFETIVELRDAGFTILLAEQNAKVALELADRAYLLENGRVALSGPGAELLASPDVRRAYLGM</sequence>
<keyword evidence="3" id="KW-0547">Nucleotide-binding</keyword>
<dbReference type="CDD" id="cd03224">
    <property type="entry name" value="ABC_TM1139_LivF_branched"/>
    <property type="match status" value="1"/>
</dbReference>
<reference evidence="7 8" key="1">
    <citation type="journal article" date="2015" name="Antonie Van Leeuwenhoek">
        <title>Pseudooceanicola atlanticus gen. nov. sp. nov., isolated from surface seawater of the Atlantic Ocean and reclassification of Oceanicola batsensis, Oceanicola marinus, Oceanicola nitratireducens, Oceanicola nanhaiensis, Oceanicola antarcticus and Oceanicola flagellatus, as Pseudooceanicola batsensis comb. nov., Pseudooceanicola marinus comb. nov., Pseudooceanicola nitratireducens comb. nov., Pseudooceanicola nanhaiensis comb. nov., Pseudooceanicola antarcticus comb. nov., and Pseudooceanicola flagellatus comb. nov.</title>
        <authorList>
            <person name="Lai Q."/>
            <person name="Li G."/>
            <person name="Liu X."/>
            <person name="Du Y."/>
            <person name="Sun F."/>
            <person name="Shao Z."/>
        </authorList>
    </citation>
    <scope>NUCLEOTIDE SEQUENCE [LARGE SCALE GENOMIC DNA]</scope>
    <source>
        <strain evidence="7 8">22II-s11g</strain>
    </source>
</reference>
<dbReference type="GO" id="GO:0005524">
    <property type="term" value="F:ATP binding"/>
    <property type="evidence" value="ECO:0007669"/>
    <property type="project" value="UniProtKB-KW"/>
</dbReference>
<dbReference type="SUPFAM" id="SSF52540">
    <property type="entry name" value="P-loop containing nucleoside triphosphate hydrolases"/>
    <property type="match status" value="1"/>
</dbReference>
<organism evidence="7 8">
    <name type="scientific">Pseudooceanicola atlanticus</name>
    <dbReference type="NCBI Taxonomy" id="1461694"/>
    <lineage>
        <taxon>Bacteria</taxon>
        <taxon>Pseudomonadati</taxon>
        <taxon>Pseudomonadota</taxon>
        <taxon>Alphaproteobacteria</taxon>
        <taxon>Rhodobacterales</taxon>
        <taxon>Paracoccaceae</taxon>
        <taxon>Pseudooceanicola</taxon>
    </lineage>
</organism>
<dbReference type="InterPro" id="IPR052156">
    <property type="entry name" value="BCAA_Transport_ATP-bd_LivF"/>
</dbReference>
<dbReference type="InterPro" id="IPR017871">
    <property type="entry name" value="ABC_transporter-like_CS"/>
</dbReference>
<dbReference type="Pfam" id="PF00005">
    <property type="entry name" value="ABC_tran"/>
    <property type="match status" value="1"/>
</dbReference>
<dbReference type="PROSITE" id="PS00211">
    <property type="entry name" value="ABC_TRANSPORTER_1"/>
    <property type="match status" value="1"/>
</dbReference>